<keyword evidence="3" id="KW-1185">Reference proteome</keyword>
<reference evidence="2" key="1">
    <citation type="submission" date="2021-06" db="EMBL/GenBank/DDBJ databases">
        <authorList>
            <person name="Hodson N. C."/>
            <person name="Mongue J. A."/>
            <person name="Jaron S. K."/>
        </authorList>
    </citation>
    <scope>NUCLEOTIDE SEQUENCE</scope>
</reference>
<accession>A0A8J2P5J1</accession>
<sequence length="193" mass="21586">MAFLASTNRARNAEALSPREHLFNDAARLTEMYHNTDEARERNRIFKKCSTPLIITNQTGEVFFVSPPKDRSPTILPIMRHENPGHSRLPRLVNFKRSPNACSLVSGSHPFSRTSIWDSVFGNGKIKIAETTNHIKEVMDSPFDLMALFPEIFEDAQDLPPYTPPFSPGPPSPHSPQDLGIEDQLPPMPIGGN</sequence>
<name>A0A8J2P5J1_9HEXA</name>
<protein>
    <submittedName>
        <fullName evidence="2">Uncharacterized protein</fullName>
    </submittedName>
</protein>
<feature type="region of interest" description="Disordered" evidence="1">
    <location>
        <begin position="159"/>
        <end position="193"/>
    </location>
</feature>
<feature type="compositionally biased region" description="Pro residues" evidence="1">
    <location>
        <begin position="161"/>
        <end position="174"/>
    </location>
</feature>
<evidence type="ECO:0000256" key="1">
    <source>
        <dbReference type="SAM" id="MobiDB-lite"/>
    </source>
</evidence>
<proteinExistence type="predicted"/>
<evidence type="ECO:0000313" key="2">
    <source>
        <dbReference type="EMBL" id="CAG7726512.1"/>
    </source>
</evidence>
<dbReference type="AlphaFoldDB" id="A0A8J2P5J1"/>
<comment type="caution">
    <text evidence="2">The sequence shown here is derived from an EMBL/GenBank/DDBJ whole genome shotgun (WGS) entry which is preliminary data.</text>
</comment>
<gene>
    <name evidence="2" type="ORF">AFUS01_LOCUS15422</name>
</gene>
<dbReference type="Proteomes" id="UP000708208">
    <property type="component" value="Unassembled WGS sequence"/>
</dbReference>
<dbReference type="EMBL" id="CAJVCH010136468">
    <property type="protein sequence ID" value="CAG7726512.1"/>
    <property type="molecule type" value="Genomic_DNA"/>
</dbReference>
<evidence type="ECO:0000313" key="3">
    <source>
        <dbReference type="Proteomes" id="UP000708208"/>
    </source>
</evidence>
<organism evidence="2 3">
    <name type="scientific">Allacma fusca</name>
    <dbReference type="NCBI Taxonomy" id="39272"/>
    <lineage>
        <taxon>Eukaryota</taxon>
        <taxon>Metazoa</taxon>
        <taxon>Ecdysozoa</taxon>
        <taxon>Arthropoda</taxon>
        <taxon>Hexapoda</taxon>
        <taxon>Collembola</taxon>
        <taxon>Symphypleona</taxon>
        <taxon>Sminthuridae</taxon>
        <taxon>Allacma</taxon>
    </lineage>
</organism>